<feature type="transmembrane region" description="Helical" evidence="1">
    <location>
        <begin position="20"/>
        <end position="39"/>
    </location>
</feature>
<feature type="transmembrane region" description="Helical" evidence="1">
    <location>
        <begin position="45"/>
        <end position="66"/>
    </location>
</feature>
<organism evidence="2 3">
    <name type="scientific">Arsukibacterium indicum</name>
    <dbReference type="NCBI Taxonomy" id="2848612"/>
    <lineage>
        <taxon>Bacteria</taxon>
        <taxon>Pseudomonadati</taxon>
        <taxon>Pseudomonadota</taxon>
        <taxon>Gammaproteobacteria</taxon>
        <taxon>Chromatiales</taxon>
        <taxon>Chromatiaceae</taxon>
        <taxon>Arsukibacterium</taxon>
    </lineage>
</organism>
<protein>
    <submittedName>
        <fullName evidence="2">Uncharacterized protein</fullName>
    </submittedName>
</protein>
<accession>A0ABS6MKB0</accession>
<evidence type="ECO:0000313" key="3">
    <source>
        <dbReference type="Proteomes" id="UP000704611"/>
    </source>
</evidence>
<keyword evidence="1" id="KW-1133">Transmembrane helix</keyword>
<feature type="transmembrane region" description="Helical" evidence="1">
    <location>
        <begin position="200"/>
        <end position="218"/>
    </location>
</feature>
<comment type="caution">
    <text evidence="2">The sequence shown here is derived from an EMBL/GenBank/DDBJ whole genome shotgun (WGS) entry which is preliminary data.</text>
</comment>
<evidence type="ECO:0000313" key="2">
    <source>
        <dbReference type="EMBL" id="MBV2129252.1"/>
    </source>
</evidence>
<name>A0ABS6MKB0_9GAMM</name>
<dbReference type="EMBL" id="JAHRID010000003">
    <property type="protein sequence ID" value="MBV2129252.1"/>
    <property type="molecule type" value="Genomic_DNA"/>
</dbReference>
<proteinExistence type="predicted"/>
<keyword evidence="1" id="KW-0812">Transmembrane</keyword>
<sequence>MQYDFYPSFYQHCGRKTQLLVIVIFLLLSFLPLIVNFGWPKQINYVLLIFTPMLALVIAVFADFLLSRYLLPRYLKPFRINASQLFIPKWLIYKREQSEQKDLIIDAEIIRRIILHTYQVKNRHSVDNFIDAICIKTWTQDIYLDGKKLMFNGVANEKSKLLEAFKLLACETLFEHKNNYGDARLLYTVFQGRHRTVYTAMYLLMFVIALGSFLTLVLW</sequence>
<reference evidence="2 3" key="1">
    <citation type="submission" date="2021-06" db="EMBL/GenBank/DDBJ databases">
        <title>Rheinheimera indica sp. nov., isolated from deep-sea sediment.</title>
        <authorList>
            <person name="Wang Z."/>
            <person name="Zhang X.-Y."/>
        </authorList>
    </citation>
    <scope>NUCLEOTIDE SEQUENCE [LARGE SCALE GENOMIC DNA]</scope>
    <source>
        <strain evidence="2 3">SM2107</strain>
    </source>
</reference>
<gene>
    <name evidence="2" type="ORF">KQY15_09115</name>
</gene>
<keyword evidence="1" id="KW-0472">Membrane</keyword>
<dbReference type="Proteomes" id="UP000704611">
    <property type="component" value="Unassembled WGS sequence"/>
</dbReference>
<evidence type="ECO:0000256" key="1">
    <source>
        <dbReference type="SAM" id="Phobius"/>
    </source>
</evidence>
<dbReference type="RefSeq" id="WP_217668875.1">
    <property type="nucleotide sequence ID" value="NZ_JAHRID010000003.1"/>
</dbReference>
<keyword evidence="3" id="KW-1185">Reference proteome</keyword>